<keyword evidence="9" id="KW-0975">Bacterial flagellum</keyword>
<dbReference type="AlphaFoldDB" id="A0A0K9GS41"/>
<protein>
    <recommendedName>
        <fullName evidence="4">Flagellar motor switch protein FliG</fullName>
    </recommendedName>
</protein>
<dbReference type="Gene3D" id="1.10.220.30">
    <property type="match status" value="3"/>
</dbReference>
<dbReference type="GO" id="GO:0071973">
    <property type="term" value="P:bacterial-type flagellum-dependent cell motility"/>
    <property type="evidence" value="ECO:0007669"/>
    <property type="project" value="InterPro"/>
</dbReference>
<keyword evidence="6" id="KW-0145">Chemotaxis</keyword>
<evidence type="ECO:0000256" key="9">
    <source>
        <dbReference type="ARBA" id="ARBA00023143"/>
    </source>
</evidence>
<dbReference type="InterPro" id="IPR000090">
    <property type="entry name" value="Flg_Motor_Flig"/>
</dbReference>
<accession>A0A0K9GS41</accession>
<dbReference type="NCBIfam" id="TIGR00207">
    <property type="entry name" value="fliG"/>
    <property type="match status" value="1"/>
</dbReference>
<evidence type="ECO:0000256" key="6">
    <source>
        <dbReference type="ARBA" id="ARBA00022500"/>
    </source>
</evidence>
<dbReference type="GO" id="GO:0009425">
    <property type="term" value="C:bacterial-type flagellum basal body"/>
    <property type="evidence" value="ECO:0007669"/>
    <property type="project" value="UniProtKB-SubCell"/>
</dbReference>
<dbReference type="FunFam" id="1.10.220.30:FF:000001">
    <property type="entry name" value="Flagellar motor switch protein FliG"/>
    <property type="match status" value="1"/>
</dbReference>
<dbReference type="SUPFAM" id="SSF48029">
    <property type="entry name" value="FliG"/>
    <property type="match status" value="2"/>
</dbReference>
<dbReference type="PANTHER" id="PTHR30534">
    <property type="entry name" value="FLAGELLAR MOTOR SWITCH PROTEIN FLIG"/>
    <property type="match status" value="1"/>
</dbReference>
<name>A0A0K9GS41_9BACI</name>
<dbReference type="GO" id="GO:0006935">
    <property type="term" value="P:chemotaxis"/>
    <property type="evidence" value="ECO:0007669"/>
    <property type="project" value="UniProtKB-KW"/>
</dbReference>
<dbReference type="FunFam" id="1.10.220.30:FF:000005">
    <property type="entry name" value="Flagellar motor switch protein FliG"/>
    <property type="match status" value="1"/>
</dbReference>
<keyword evidence="13" id="KW-0966">Cell projection</keyword>
<feature type="domain" description="Flagellar motor switch protein FliG N-terminal" evidence="12">
    <location>
        <begin position="9"/>
        <end position="111"/>
    </location>
</feature>
<dbReference type="PANTHER" id="PTHR30534:SF0">
    <property type="entry name" value="FLAGELLAR MOTOR SWITCH PROTEIN FLIG"/>
    <property type="match status" value="1"/>
</dbReference>
<keyword evidence="13" id="KW-0969">Cilium</keyword>
<dbReference type="Pfam" id="PF01706">
    <property type="entry name" value="FliG_C"/>
    <property type="match status" value="1"/>
</dbReference>
<evidence type="ECO:0000256" key="3">
    <source>
        <dbReference type="ARBA" id="ARBA00010299"/>
    </source>
</evidence>
<organism evidence="13 14">
    <name type="scientific">Peribacillus loiseleuriae</name>
    <dbReference type="NCBI Taxonomy" id="1679170"/>
    <lineage>
        <taxon>Bacteria</taxon>
        <taxon>Bacillati</taxon>
        <taxon>Bacillota</taxon>
        <taxon>Bacilli</taxon>
        <taxon>Bacillales</taxon>
        <taxon>Bacillaceae</taxon>
        <taxon>Peribacillus</taxon>
    </lineage>
</organism>
<gene>
    <name evidence="13" type="ORF">AC625_07745</name>
</gene>
<keyword evidence="14" id="KW-1185">Reference proteome</keyword>
<dbReference type="STRING" id="1679170.AC625_07745"/>
<evidence type="ECO:0000313" key="13">
    <source>
        <dbReference type="EMBL" id="KMY49446.1"/>
    </source>
</evidence>
<dbReference type="InterPro" id="IPR028263">
    <property type="entry name" value="FliG_N"/>
</dbReference>
<evidence type="ECO:0000256" key="7">
    <source>
        <dbReference type="ARBA" id="ARBA00022779"/>
    </source>
</evidence>
<dbReference type="Pfam" id="PF14841">
    <property type="entry name" value="FliG_M"/>
    <property type="match status" value="1"/>
</dbReference>
<comment type="caution">
    <text evidence="13">The sequence shown here is derived from an EMBL/GenBank/DDBJ whole genome shotgun (WGS) entry which is preliminary data.</text>
</comment>
<dbReference type="RefSeq" id="WP_049680777.1">
    <property type="nucleotide sequence ID" value="NZ_JBIVOD010000002.1"/>
</dbReference>
<dbReference type="Proteomes" id="UP000037146">
    <property type="component" value="Unassembled WGS sequence"/>
</dbReference>
<comment type="subcellular location">
    <subcellularLocation>
        <location evidence="1">Bacterial flagellum basal body</location>
    </subcellularLocation>
    <subcellularLocation>
        <location evidence="2">Cell membrane</location>
        <topology evidence="2">Peripheral membrane protein</topology>
        <orientation evidence="2">Cytoplasmic side</orientation>
    </subcellularLocation>
</comment>
<reference evidence="14" key="1">
    <citation type="submission" date="2015-07" db="EMBL/GenBank/DDBJ databases">
        <title>Genome sequencing project for genomic taxonomy and phylogenomics of Bacillus-like bacteria.</title>
        <authorList>
            <person name="Liu B."/>
            <person name="Wang J."/>
            <person name="Zhu Y."/>
            <person name="Liu G."/>
            <person name="Chen Q."/>
            <person name="Chen Z."/>
            <person name="Lan J."/>
            <person name="Che J."/>
            <person name="Ge C."/>
            <person name="Shi H."/>
            <person name="Pan Z."/>
            <person name="Liu X."/>
        </authorList>
    </citation>
    <scope>NUCLEOTIDE SEQUENCE [LARGE SCALE GENOMIC DNA]</scope>
    <source>
        <strain evidence="14">FJAT-27997</strain>
    </source>
</reference>
<dbReference type="PRINTS" id="PR00954">
    <property type="entry name" value="FLGMOTORFLIG"/>
</dbReference>
<dbReference type="PIRSF" id="PIRSF003161">
    <property type="entry name" value="FliG"/>
    <property type="match status" value="1"/>
</dbReference>
<evidence type="ECO:0000256" key="1">
    <source>
        <dbReference type="ARBA" id="ARBA00004117"/>
    </source>
</evidence>
<feature type="domain" description="Flagellar motor switch protein FliG C-terminal" evidence="10">
    <location>
        <begin position="222"/>
        <end position="328"/>
    </location>
</feature>
<evidence type="ECO:0000259" key="12">
    <source>
        <dbReference type="Pfam" id="PF14842"/>
    </source>
</evidence>
<dbReference type="GO" id="GO:0005886">
    <property type="term" value="C:plasma membrane"/>
    <property type="evidence" value="ECO:0007669"/>
    <property type="project" value="UniProtKB-SubCell"/>
</dbReference>
<evidence type="ECO:0000313" key="14">
    <source>
        <dbReference type="Proteomes" id="UP000037146"/>
    </source>
</evidence>
<evidence type="ECO:0000256" key="5">
    <source>
        <dbReference type="ARBA" id="ARBA00022475"/>
    </source>
</evidence>
<dbReference type="InterPro" id="IPR023087">
    <property type="entry name" value="Flg_Motor_Flig_C"/>
</dbReference>
<evidence type="ECO:0000256" key="2">
    <source>
        <dbReference type="ARBA" id="ARBA00004413"/>
    </source>
</evidence>
<dbReference type="EMBL" id="LFZW01000001">
    <property type="protein sequence ID" value="KMY49446.1"/>
    <property type="molecule type" value="Genomic_DNA"/>
</dbReference>
<dbReference type="InterPro" id="IPR011002">
    <property type="entry name" value="FliG_a-hlx"/>
</dbReference>
<keyword evidence="8" id="KW-0472">Membrane</keyword>
<dbReference type="InterPro" id="IPR032779">
    <property type="entry name" value="FliG_M"/>
</dbReference>
<evidence type="ECO:0000256" key="8">
    <source>
        <dbReference type="ARBA" id="ARBA00023136"/>
    </source>
</evidence>
<evidence type="ECO:0000259" key="11">
    <source>
        <dbReference type="Pfam" id="PF14841"/>
    </source>
</evidence>
<keyword evidence="7" id="KW-0283">Flagellar rotation</keyword>
<proteinExistence type="inferred from homology"/>
<feature type="domain" description="Flagellar motor switch protein FliG middle" evidence="11">
    <location>
        <begin position="119"/>
        <end position="193"/>
    </location>
</feature>
<evidence type="ECO:0000256" key="4">
    <source>
        <dbReference type="ARBA" id="ARBA00021870"/>
    </source>
</evidence>
<dbReference type="GO" id="GO:0003774">
    <property type="term" value="F:cytoskeletal motor activity"/>
    <property type="evidence" value="ECO:0007669"/>
    <property type="project" value="InterPro"/>
</dbReference>
<dbReference type="PATRIC" id="fig|1679170.3.peg.1660"/>
<keyword evidence="13" id="KW-0282">Flagellum</keyword>
<dbReference type="Pfam" id="PF14842">
    <property type="entry name" value="FliG_N"/>
    <property type="match status" value="1"/>
</dbReference>
<evidence type="ECO:0000259" key="10">
    <source>
        <dbReference type="Pfam" id="PF01706"/>
    </source>
</evidence>
<keyword evidence="5" id="KW-1003">Cell membrane</keyword>
<sequence length="338" mass="37885">MSERKKKGLTGKQKAAILLISLGPDVSASVYKHLSEEEIERLTLEISSVRRVDSQEKENILEEFHNIALAQDYITQGGIGYAKQVLEKALGSDQAATIINRLTSSLQVRPFDFARKADPAQILNFIQNEHPQTIALILSYLDPAQAGQILSELPQEVQADIARRIAIMDSTSPEIINEVEQILERKLSATVTQDYSLTGGIEAVVDVLNGVDRQTERTILDALEIQDPELAEEIKKRMFVFEDIVTLDGLAIQRVIRESDNEDLKLSLKVASDEVKEIVFRNMSKRMVETFQEEMEYMGPVRLRDVEEAQSRIVGVIRRLEESGEIIIARGGGDDIIV</sequence>
<dbReference type="OrthoDB" id="9780302at2"/>
<comment type="similarity">
    <text evidence="3">Belongs to the FliG family.</text>
</comment>